<feature type="domain" description="Amino acid transporter transmembrane" evidence="9">
    <location>
        <begin position="34"/>
        <end position="137"/>
    </location>
</feature>
<comment type="caution">
    <text evidence="10">The sequence shown here is derived from an EMBL/GenBank/DDBJ whole genome shotgun (WGS) entry which is preliminary data.</text>
</comment>
<feature type="transmembrane region" description="Helical" evidence="8">
    <location>
        <begin position="61"/>
        <end position="78"/>
    </location>
</feature>
<evidence type="ECO:0000259" key="9">
    <source>
        <dbReference type="Pfam" id="PF01490"/>
    </source>
</evidence>
<feature type="transmembrane region" description="Helical" evidence="8">
    <location>
        <begin position="111"/>
        <end position="131"/>
    </location>
</feature>
<feature type="transmembrane region" description="Helical" evidence="8">
    <location>
        <begin position="420"/>
        <end position="439"/>
    </location>
</feature>
<keyword evidence="6 8" id="KW-0472">Membrane</keyword>
<feature type="region of interest" description="Disordered" evidence="7">
    <location>
        <begin position="1"/>
        <end position="22"/>
    </location>
</feature>
<dbReference type="PANTHER" id="PTHR22950:SF653">
    <property type="entry name" value="AMINO ACID TRANSPORTER TRANSMEMBRANE DOMAIN-CONTAINING PROTEIN"/>
    <property type="match status" value="1"/>
</dbReference>
<feature type="transmembrane region" description="Helical" evidence="8">
    <location>
        <begin position="220"/>
        <end position="237"/>
    </location>
</feature>
<proteinExistence type="predicted"/>
<feature type="domain" description="Amino acid transporter transmembrane" evidence="9">
    <location>
        <begin position="193"/>
        <end position="584"/>
    </location>
</feature>
<evidence type="ECO:0000256" key="3">
    <source>
        <dbReference type="ARBA" id="ARBA00022692"/>
    </source>
</evidence>
<accession>A0A8S9L7G1</accession>
<dbReference type="Pfam" id="PF01490">
    <property type="entry name" value="Aa_trans"/>
    <property type="match status" value="2"/>
</dbReference>
<evidence type="ECO:0000256" key="1">
    <source>
        <dbReference type="ARBA" id="ARBA00004141"/>
    </source>
</evidence>
<organism evidence="10">
    <name type="scientific">Brassica cretica</name>
    <name type="common">Mustard</name>
    <dbReference type="NCBI Taxonomy" id="69181"/>
    <lineage>
        <taxon>Eukaryota</taxon>
        <taxon>Viridiplantae</taxon>
        <taxon>Streptophyta</taxon>
        <taxon>Embryophyta</taxon>
        <taxon>Tracheophyta</taxon>
        <taxon>Spermatophyta</taxon>
        <taxon>Magnoliopsida</taxon>
        <taxon>eudicotyledons</taxon>
        <taxon>Gunneridae</taxon>
        <taxon>Pentapetalae</taxon>
        <taxon>rosids</taxon>
        <taxon>malvids</taxon>
        <taxon>Brassicales</taxon>
        <taxon>Brassicaceae</taxon>
        <taxon>Brassiceae</taxon>
        <taxon>Brassica</taxon>
    </lineage>
</organism>
<dbReference type="EMBL" id="QGKY02000094">
    <property type="protein sequence ID" value="KAF2602132.1"/>
    <property type="molecule type" value="Genomic_DNA"/>
</dbReference>
<gene>
    <name evidence="10" type="ORF">F2Q70_00027302</name>
</gene>
<name>A0A8S9L7G1_BRACR</name>
<dbReference type="AlphaFoldDB" id="A0A8S9L7G1"/>
<evidence type="ECO:0000256" key="4">
    <source>
        <dbReference type="ARBA" id="ARBA00022970"/>
    </source>
</evidence>
<protein>
    <recommendedName>
        <fullName evidence="9">Amino acid transporter transmembrane domain-containing protein</fullName>
    </recommendedName>
</protein>
<reference evidence="10" key="1">
    <citation type="submission" date="2019-12" db="EMBL/GenBank/DDBJ databases">
        <title>Genome sequencing and annotation of Brassica cretica.</title>
        <authorList>
            <person name="Studholme D.J."/>
            <person name="Sarris P.F."/>
        </authorList>
    </citation>
    <scope>NUCLEOTIDE SEQUENCE</scope>
    <source>
        <strain evidence="10">PFS-102/07</strain>
        <tissue evidence="10">Leaf</tissue>
    </source>
</reference>
<evidence type="ECO:0000313" key="10">
    <source>
        <dbReference type="EMBL" id="KAF2602132.1"/>
    </source>
</evidence>
<keyword evidence="5 8" id="KW-1133">Transmembrane helix</keyword>
<feature type="transmembrane region" description="Helical" evidence="8">
    <location>
        <begin position="310"/>
        <end position="328"/>
    </location>
</feature>
<feature type="transmembrane region" description="Helical" evidence="8">
    <location>
        <begin position="506"/>
        <end position="526"/>
    </location>
</feature>
<comment type="subcellular location">
    <subcellularLocation>
        <location evidence="1">Membrane</location>
        <topology evidence="1">Multi-pass membrane protein</topology>
    </subcellularLocation>
</comment>
<keyword evidence="3 8" id="KW-0812">Transmembrane</keyword>
<feature type="transmembrane region" description="Helical" evidence="8">
    <location>
        <begin position="381"/>
        <end position="400"/>
    </location>
</feature>
<feature type="transmembrane region" description="Helical" evidence="8">
    <location>
        <begin position="566"/>
        <end position="585"/>
    </location>
</feature>
<evidence type="ECO:0000256" key="8">
    <source>
        <dbReference type="SAM" id="Phobius"/>
    </source>
</evidence>
<evidence type="ECO:0000256" key="7">
    <source>
        <dbReference type="SAM" id="MobiDB-lite"/>
    </source>
</evidence>
<evidence type="ECO:0000256" key="2">
    <source>
        <dbReference type="ARBA" id="ARBA00022448"/>
    </source>
</evidence>
<dbReference type="InterPro" id="IPR013057">
    <property type="entry name" value="AA_transpt_TM"/>
</dbReference>
<keyword evidence="2" id="KW-0813">Transport</keyword>
<evidence type="ECO:0000256" key="5">
    <source>
        <dbReference type="ARBA" id="ARBA00022989"/>
    </source>
</evidence>
<feature type="transmembrane region" description="Helical" evidence="8">
    <location>
        <begin position="34"/>
        <end position="54"/>
    </location>
</feature>
<dbReference type="GO" id="GO:0031090">
    <property type="term" value="C:organelle membrane"/>
    <property type="evidence" value="ECO:0007669"/>
    <property type="project" value="UniProtKB-ARBA"/>
</dbReference>
<keyword evidence="4" id="KW-0029">Amino-acid transport</keyword>
<feature type="transmembrane region" description="Helical" evidence="8">
    <location>
        <begin position="340"/>
        <end position="361"/>
    </location>
</feature>
<dbReference type="GO" id="GO:0015179">
    <property type="term" value="F:L-amino acid transmembrane transporter activity"/>
    <property type="evidence" value="ECO:0007669"/>
    <property type="project" value="TreeGrafter"/>
</dbReference>
<feature type="transmembrane region" description="Helical" evidence="8">
    <location>
        <begin position="532"/>
        <end position="554"/>
    </location>
</feature>
<sequence>MSIGDEIQNDNETAPLLPESGRDGEIGHDEFNGASFTGAVFNLATTIIGAGIMALPATMKILGLVPGIAMIVLMAILTDSTIEFLLRFSRIGKTRSYGGLMEDSFGKTGRIVLQFSVLVSNIGVLIVYMIIIGDVLAGKDEFGIHHAGILEGCSTSNLIEETMAPEDEEVHNDLTEQLVKTSESDDHAEFKGASFNGAVLNLATTIIGAGIMALPATMKILGLVPGIVMILLMAFLTEKTIEILLRFSGIGNARSYGALMQDSFGRPGRIVLQVAVLVSNIGVLIVYMIIIGDVFEDMLEERLGKTWWDQRTIVLLFTTCVFAPFTAFKQIDDLRFASATSLALAVLFLVITGAIVVTKFFSGGLMKPKLLPSFTDLSSVLKLFTVVPVLVNAFICHSNVHNIQNELQDSTRIKPVVRSALIMSSSVYIVTSLFGYLLFGESTRDDVLKNFDTHLKIPYGLVISDAVRVSYAAHLMLVFPIIFYPLRVNVDGLFFPTAPSLTTSNLRFRSITAGLIAVIFVGANFIPSIWDAFQLIGATASVCIGFIFPAAVILKDRHNRATKMDKTIAIFVIVLAVFSNAIAMYSDVCALLKKHKSTFPM</sequence>
<dbReference type="PANTHER" id="PTHR22950">
    <property type="entry name" value="AMINO ACID TRANSPORTER"/>
    <property type="match status" value="1"/>
</dbReference>
<feature type="transmembrane region" description="Helical" evidence="8">
    <location>
        <begin position="270"/>
        <end position="290"/>
    </location>
</feature>
<feature type="transmembrane region" description="Helical" evidence="8">
    <location>
        <begin position="459"/>
        <end position="486"/>
    </location>
</feature>
<evidence type="ECO:0000256" key="6">
    <source>
        <dbReference type="ARBA" id="ARBA00023136"/>
    </source>
</evidence>